<dbReference type="Pfam" id="PF03006">
    <property type="entry name" value="HlyIII"/>
    <property type="match status" value="1"/>
</dbReference>
<dbReference type="PANTHER" id="PTHR20855:SF52">
    <property type="entry name" value="ADIPONECTIN RECEPTOR PROTEIN"/>
    <property type="match status" value="1"/>
</dbReference>
<keyword evidence="6" id="KW-0862">Zinc</keyword>
<comment type="similarity">
    <text evidence="2">Belongs to the ADIPOR family.</text>
</comment>
<feature type="transmembrane region" description="Helical" evidence="8">
    <location>
        <begin position="314"/>
        <end position="331"/>
    </location>
</feature>
<dbReference type="STRING" id="1173061.A0A0J9X8K8"/>
<feature type="region of interest" description="Disordered" evidence="7">
    <location>
        <begin position="1"/>
        <end position="32"/>
    </location>
</feature>
<dbReference type="PANTHER" id="PTHR20855">
    <property type="entry name" value="ADIPOR/PROGESTIN RECEPTOR-RELATED"/>
    <property type="match status" value="1"/>
</dbReference>
<feature type="transmembrane region" description="Helical" evidence="8">
    <location>
        <begin position="97"/>
        <end position="114"/>
    </location>
</feature>
<accession>A0A0J9X8K8</accession>
<evidence type="ECO:0000256" key="2">
    <source>
        <dbReference type="ARBA" id="ARBA00007018"/>
    </source>
</evidence>
<feature type="transmembrane region" description="Helical" evidence="8">
    <location>
        <begin position="208"/>
        <end position="229"/>
    </location>
</feature>
<gene>
    <name evidence="9" type="ORF">BN980_GECA05s06885g</name>
</gene>
<keyword evidence="10" id="KW-1185">Reference proteome</keyword>
<feature type="transmembrane region" description="Helical" evidence="8">
    <location>
        <begin position="277"/>
        <end position="294"/>
    </location>
</feature>
<protein>
    <submittedName>
        <fullName evidence="9">Similar to Saccharomyces cerevisiae YOL002C IZH2 Plasma membrane protein involved in zinc homeostasis and osmotin-induced apoptosis</fullName>
    </submittedName>
</protein>
<sequence>MPKPSGASITVTSTTRRGAAGAQDPINGQPQDGQDPLAELSLLCHWDSLPEWRRDNHFIHSGYVRETNSLKRSLHSLTYLHNETVNIYTHLIPSSSVILGLSALPIILGLGLFFEDEITTAETAANNVLHKYIQFYPSTDVTDAISAGIFLLGVATCMGLSAIYHTLTSHSHAVASFGNQLDYLGIVVLIVASMVTLTHYSFIDQSILFRSAFWSITGVLGTICAVVSVKPSFRTPEWRPFRASMFVAFGFSGVVPLLASCYLFGTDSTWSRLSQGWLLTEAALYISGAILYALRIPECFAPGKYDYFGHSHQIFHVLVVLAAICHGKALYESYKYGHAVLLAEAL</sequence>
<feature type="compositionally biased region" description="Polar residues" evidence="7">
    <location>
        <begin position="7"/>
        <end position="16"/>
    </location>
</feature>
<feature type="binding site" evidence="6">
    <location>
        <position position="316"/>
    </location>
    <ligand>
        <name>Zn(2+)</name>
        <dbReference type="ChEBI" id="CHEBI:29105"/>
    </ligand>
</feature>
<evidence type="ECO:0000313" key="10">
    <source>
        <dbReference type="Proteomes" id="UP000242525"/>
    </source>
</evidence>
<feature type="transmembrane region" description="Helical" evidence="8">
    <location>
        <begin position="241"/>
        <end position="265"/>
    </location>
</feature>
<evidence type="ECO:0000256" key="7">
    <source>
        <dbReference type="SAM" id="MobiDB-lite"/>
    </source>
</evidence>
<proteinExistence type="inferred from homology"/>
<keyword evidence="6" id="KW-0479">Metal-binding</keyword>
<evidence type="ECO:0000256" key="8">
    <source>
        <dbReference type="SAM" id="Phobius"/>
    </source>
</evidence>
<organism evidence="9 10">
    <name type="scientific">Geotrichum candidum</name>
    <name type="common">Oospora lactis</name>
    <name type="synonym">Dipodascus geotrichum</name>
    <dbReference type="NCBI Taxonomy" id="1173061"/>
    <lineage>
        <taxon>Eukaryota</taxon>
        <taxon>Fungi</taxon>
        <taxon>Dikarya</taxon>
        <taxon>Ascomycota</taxon>
        <taxon>Saccharomycotina</taxon>
        <taxon>Dipodascomycetes</taxon>
        <taxon>Dipodascales</taxon>
        <taxon>Dipodascaceae</taxon>
        <taxon>Geotrichum</taxon>
    </lineage>
</organism>
<evidence type="ECO:0000256" key="3">
    <source>
        <dbReference type="ARBA" id="ARBA00022692"/>
    </source>
</evidence>
<feature type="binding site" evidence="6">
    <location>
        <position position="312"/>
    </location>
    <ligand>
        <name>Zn(2+)</name>
        <dbReference type="ChEBI" id="CHEBI:29105"/>
    </ligand>
</feature>
<comment type="caution">
    <text evidence="9">The sequence shown here is derived from an EMBL/GenBank/DDBJ whole genome shotgun (WGS) entry which is preliminary data.</text>
</comment>
<comment type="subcellular location">
    <subcellularLocation>
        <location evidence="1">Membrane</location>
        <topology evidence="1">Multi-pass membrane protein</topology>
    </subcellularLocation>
</comment>
<evidence type="ECO:0000256" key="1">
    <source>
        <dbReference type="ARBA" id="ARBA00004141"/>
    </source>
</evidence>
<dbReference type="EMBL" id="CCBN010000005">
    <property type="protein sequence ID" value="CDO53766.1"/>
    <property type="molecule type" value="Genomic_DNA"/>
</dbReference>
<evidence type="ECO:0000256" key="6">
    <source>
        <dbReference type="PIRSR" id="PIRSR604254-1"/>
    </source>
</evidence>
<feature type="binding site" evidence="6">
    <location>
        <position position="165"/>
    </location>
    <ligand>
        <name>Zn(2+)</name>
        <dbReference type="ChEBI" id="CHEBI:29105"/>
    </ligand>
</feature>
<name>A0A0J9X8K8_GEOCN</name>
<feature type="transmembrane region" description="Helical" evidence="8">
    <location>
        <begin position="183"/>
        <end position="202"/>
    </location>
</feature>
<evidence type="ECO:0000256" key="4">
    <source>
        <dbReference type="ARBA" id="ARBA00022989"/>
    </source>
</evidence>
<keyword evidence="4 8" id="KW-1133">Transmembrane helix</keyword>
<evidence type="ECO:0000256" key="5">
    <source>
        <dbReference type="ARBA" id="ARBA00023136"/>
    </source>
</evidence>
<dbReference type="InterPro" id="IPR004254">
    <property type="entry name" value="AdipoR/HlyIII-related"/>
</dbReference>
<reference evidence="9" key="1">
    <citation type="submission" date="2014-03" db="EMBL/GenBank/DDBJ databases">
        <authorList>
            <person name="Casaregola S."/>
        </authorList>
    </citation>
    <scope>NUCLEOTIDE SEQUENCE [LARGE SCALE GENOMIC DNA]</scope>
    <source>
        <strain evidence="9">CLIB 918</strain>
    </source>
</reference>
<dbReference type="OrthoDB" id="529367at2759"/>
<keyword evidence="3 8" id="KW-0812">Transmembrane</keyword>
<dbReference type="AlphaFoldDB" id="A0A0J9X8K8"/>
<evidence type="ECO:0000313" key="9">
    <source>
        <dbReference type="EMBL" id="CDO53766.1"/>
    </source>
</evidence>
<dbReference type="Proteomes" id="UP000242525">
    <property type="component" value="Unassembled WGS sequence"/>
</dbReference>
<keyword evidence="5 8" id="KW-0472">Membrane</keyword>
<dbReference type="GO" id="GO:0038023">
    <property type="term" value="F:signaling receptor activity"/>
    <property type="evidence" value="ECO:0007669"/>
    <property type="project" value="TreeGrafter"/>
</dbReference>
<feature type="transmembrane region" description="Helical" evidence="8">
    <location>
        <begin position="144"/>
        <end position="163"/>
    </location>
</feature>
<dbReference type="GO" id="GO:0006882">
    <property type="term" value="P:intracellular zinc ion homeostasis"/>
    <property type="evidence" value="ECO:0007669"/>
    <property type="project" value="TreeGrafter"/>
</dbReference>
<dbReference type="GO" id="GO:0016020">
    <property type="term" value="C:membrane"/>
    <property type="evidence" value="ECO:0007669"/>
    <property type="project" value="UniProtKB-SubCell"/>
</dbReference>
<dbReference type="GO" id="GO:0046872">
    <property type="term" value="F:metal ion binding"/>
    <property type="evidence" value="ECO:0007669"/>
    <property type="project" value="UniProtKB-KW"/>
</dbReference>